<dbReference type="SUPFAM" id="SSF53271">
    <property type="entry name" value="PRTase-like"/>
    <property type="match status" value="1"/>
</dbReference>
<keyword evidence="3" id="KW-1185">Reference proteome</keyword>
<dbReference type="EMBL" id="CP007154">
    <property type="protein sequence ID" value="AHH45313.1"/>
    <property type="molecule type" value="Genomic_DNA"/>
</dbReference>
<feature type="domain" description="Phosphoribosyltransferase" evidence="1">
    <location>
        <begin position="5"/>
        <end position="201"/>
    </location>
</feature>
<reference evidence="2 3" key="1">
    <citation type="journal article" date="2014" name="Genome Announc.">
        <title>Complete Genome Sequence of Mycoplasma bovoculi Strain M165/69T (ATCC 29104).</title>
        <authorList>
            <person name="Calcutt M.J."/>
            <person name="Foecking M.F."/>
        </authorList>
    </citation>
    <scope>NUCLEOTIDE SEQUENCE [LARGE SCALE GENOMIC DNA]</scope>
    <source>
        <strain evidence="2">M165/69</strain>
    </source>
</reference>
<evidence type="ECO:0000313" key="2">
    <source>
        <dbReference type="EMBL" id="AHH45313.1"/>
    </source>
</evidence>
<dbReference type="InterPro" id="IPR029057">
    <property type="entry name" value="PRTase-like"/>
</dbReference>
<keyword evidence="2" id="KW-0328">Glycosyltransferase</keyword>
<dbReference type="KEGG" id="mbc:MYB_01520"/>
<evidence type="ECO:0000313" key="3">
    <source>
        <dbReference type="Proteomes" id="UP000019229"/>
    </source>
</evidence>
<name>W5V0J3_9BACT</name>
<dbReference type="GO" id="GO:0016757">
    <property type="term" value="F:glycosyltransferase activity"/>
    <property type="evidence" value="ECO:0007669"/>
    <property type="project" value="UniProtKB-KW"/>
</dbReference>
<protein>
    <submittedName>
        <fullName evidence="2">Uracil phosphoribosyltransferase</fullName>
    </submittedName>
</protein>
<keyword evidence="2" id="KW-0808">Transferase</keyword>
<dbReference type="Gene3D" id="3.40.50.2020">
    <property type="match status" value="1"/>
</dbReference>
<gene>
    <name evidence="2" type="primary">upp</name>
    <name evidence="2" type="ORF">MYB_01520</name>
</gene>
<dbReference type="Pfam" id="PF14681">
    <property type="entry name" value="UPRTase"/>
    <property type="match status" value="1"/>
</dbReference>
<dbReference type="InterPro" id="IPR000836">
    <property type="entry name" value="PRTase_dom"/>
</dbReference>
<dbReference type="OrthoDB" id="9781675at2"/>
<dbReference type="NCBIfam" id="NF001097">
    <property type="entry name" value="PRK00129.1"/>
    <property type="match status" value="1"/>
</dbReference>
<dbReference type="eggNOG" id="COG0035">
    <property type="taxonomic scope" value="Bacteria"/>
</dbReference>
<dbReference type="RefSeq" id="WP_022934759.1">
    <property type="nucleotide sequence ID" value="NZ_CP007154.1"/>
</dbReference>
<accession>W5V0J3</accession>
<proteinExistence type="predicted"/>
<dbReference type="Proteomes" id="UP000019229">
    <property type="component" value="Chromosome"/>
</dbReference>
<dbReference type="PATRIC" id="fig|743966.3.peg.306"/>
<dbReference type="STRING" id="743966.MYB_01520"/>
<organism evidence="2 3">
    <name type="scientific">Mesomycoplasma bovoculi M165/69</name>
    <dbReference type="NCBI Taxonomy" id="743966"/>
    <lineage>
        <taxon>Bacteria</taxon>
        <taxon>Bacillati</taxon>
        <taxon>Mycoplasmatota</taxon>
        <taxon>Mycoplasmoidales</taxon>
        <taxon>Metamycoplasmataceae</taxon>
        <taxon>Mesomycoplasma</taxon>
    </lineage>
</organism>
<dbReference type="AlphaFoldDB" id="W5V0J3"/>
<sequence length="201" mass="22407">MLSIINHPLAQIKLTKLRQMGSQVEFRQLMYEIGLFLAIKVFEKYQSCDIIATSKIGYEFKGQNFTKPILLVPILRAGLGLVSAFTEVEPDVRISHLGLERQSDLSITTYLDKLPVSNDEFTVVLDPMLATGHSLKVAIDRLKELGHKNIVVASVIAAPEGVKYLEQHHSDVDIFTIALDEKLNEKGYIIPGLGDAGDRLY</sequence>
<dbReference type="CDD" id="cd06223">
    <property type="entry name" value="PRTases_typeI"/>
    <property type="match status" value="1"/>
</dbReference>
<dbReference type="HOGENOM" id="CLU_067096_2_0_14"/>
<evidence type="ECO:0000259" key="1">
    <source>
        <dbReference type="Pfam" id="PF14681"/>
    </source>
</evidence>